<dbReference type="InParanoid" id="A0A6I8MYM0"/>
<dbReference type="Bgee" id="ENSOANG00000046741">
    <property type="expression patterns" value="Expressed in fibroblast and 7 other cell types or tissues"/>
</dbReference>
<protein>
    <submittedName>
        <fullName evidence="2">Uncharacterized protein</fullName>
    </submittedName>
</protein>
<dbReference type="OMA" id="MEAWKHR"/>
<reference evidence="2" key="2">
    <citation type="submission" date="2025-09" db="UniProtKB">
        <authorList>
            <consortium name="Ensembl"/>
        </authorList>
    </citation>
    <scope>IDENTIFICATION</scope>
    <source>
        <strain evidence="2">Glennie</strain>
    </source>
</reference>
<accession>A0A6I8MYM0</accession>
<dbReference type="AlphaFoldDB" id="A0A6I8MYM0"/>
<evidence type="ECO:0000313" key="2">
    <source>
        <dbReference type="Ensembl" id="ENSOANP00000033784.1"/>
    </source>
</evidence>
<dbReference type="Proteomes" id="UP000002279">
    <property type="component" value="Unplaced"/>
</dbReference>
<evidence type="ECO:0000256" key="1">
    <source>
        <dbReference type="SAM" id="MobiDB-lite"/>
    </source>
</evidence>
<reference evidence="2" key="1">
    <citation type="submission" date="2025-08" db="UniProtKB">
        <authorList>
            <consortium name="Ensembl"/>
        </authorList>
    </citation>
    <scope>IDENTIFICATION</scope>
    <source>
        <strain evidence="2">Glennie</strain>
    </source>
</reference>
<sequence>MQRRVILLSQEMDAGMEAWKHRKKSEEKKQKQESRLKPKGRVGQVPLPSQ</sequence>
<name>A0A6I8MYM0_ORNAN</name>
<dbReference type="Ensembl" id="ENSOANT00000075467.1">
    <property type="protein sequence ID" value="ENSOANP00000033784.1"/>
    <property type="gene ID" value="ENSOANG00000046741.1"/>
</dbReference>
<keyword evidence="3" id="KW-1185">Reference proteome</keyword>
<feature type="compositionally biased region" description="Basic and acidic residues" evidence="1">
    <location>
        <begin position="24"/>
        <end position="36"/>
    </location>
</feature>
<organism evidence="2 3">
    <name type="scientific">Ornithorhynchus anatinus</name>
    <name type="common">Duckbill platypus</name>
    <dbReference type="NCBI Taxonomy" id="9258"/>
    <lineage>
        <taxon>Eukaryota</taxon>
        <taxon>Metazoa</taxon>
        <taxon>Chordata</taxon>
        <taxon>Craniata</taxon>
        <taxon>Vertebrata</taxon>
        <taxon>Euteleostomi</taxon>
        <taxon>Mammalia</taxon>
        <taxon>Monotremata</taxon>
        <taxon>Ornithorhynchidae</taxon>
        <taxon>Ornithorhynchus</taxon>
    </lineage>
</organism>
<proteinExistence type="predicted"/>
<feature type="region of interest" description="Disordered" evidence="1">
    <location>
        <begin position="16"/>
        <end position="50"/>
    </location>
</feature>
<evidence type="ECO:0000313" key="3">
    <source>
        <dbReference type="Proteomes" id="UP000002279"/>
    </source>
</evidence>